<sequence>MSETQGYGTLYFLSKLDTTVHLTVLSDTAIKNYNIKIKGSSAANISVFSTESKASTISAEGDHPFTIVAALRQLPVLNGTNATDFGCFIPTSIIPSETLHKPYTIDLLTGTYYLFTPDNFFGDEFDVEIEGSYNVREAWTIATNVSQQLHYIDQRQFGKYVILQGSSAVSISHVLRYGDCGRKKNEGYGAFLDNVVSEVEYVTGTTGYVVSPYESQVTIIGDELTRRTSIDNGEAVSPLSFSPCIRGKNYLFCYSKPAGESNIFSWFSAKGRYTLYVCTSAAEFSYGYTPRVSVTAWIVSSSIIYSTIRNTYFAHILLIMAKH</sequence>
<reference evidence="3" key="1">
    <citation type="submission" date="2017-02" db="UniProtKB">
        <authorList>
            <consortium name="WormBaseParasite"/>
        </authorList>
    </citation>
    <scope>IDENTIFICATION</scope>
</reference>
<reference evidence="1 2" key="2">
    <citation type="submission" date="2018-10" db="EMBL/GenBank/DDBJ databases">
        <authorList>
            <consortium name="Pathogen Informatics"/>
        </authorList>
    </citation>
    <scope>NUCLEOTIDE SEQUENCE [LARGE SCALE GENOMIC DNA]</scope>
</reference>
<proteinExistence type="predicted"/>
<dbReference type="WBParaSite" id="EVEC_0000941601-mRNA-1">
    <property type="protein sequence ID" value="EVEC_0000941601-mRNA-1"/>
    <property type="gene ID" value="EVEC_0000941601"/>
</dbReference>
<evidence type="ECO:0000313" key="2">
    <source>
        <dbReference type="Proteomes" id="UP000274131"/>
    </source>
</evidence>
<evidence type="ECO:0000313" key="3">
    <source>
        <dbReference type="WBParaSite" id="EVEC_0000941601-mRNA-1"/>
    </source>
</evidence>
<keyword evidence="2" id="KW-1185">Reference proteome</keyword>
<accession>A0A0N4VFA1</accession>
<dbReference type="Proteomes" id="UP000274131">
    <property type="component" value="Unassembled WGS sequence"/>
</dbReference>
<dbReference type="OrthoDB" id="5868818at2759"/>
<dbReference type="AlphaFoldDB" id="A0A0N4VFA1"/>
<organism evidence="3">
    <name type="scientific">Enterobius vermicularis</name>
    <name type="common">Human pinworm</name>
    <dbReference type="NCBI Taxonomy" id="51028"/>
    <lineage>
        <taxon>Eukaryota</taxon>
        <taxon>Metazoa</taxon>
        <taxon>Ecdysozoa</taxon>
        <taxon>Nematoda</taxon>
        <taxon>Chromadorea</taxon>
        <taxon>Rhabditida</taxon>
        <taxon>Spirurina</taxon>
        <taxon>Oxyuridomorpha</taxon>
        <taxon>Oxyuroidea</taxon>
        <taxon>Oxyuridae</taxon>
        <taxon>Enterobius</taxon>
    </lineage>
</organism>
<evidence type="ECO:0000313" key="1">
    <source>
        <dbReference type="EMBL" id="VDD94075.1"/>
    </source>
</evidence>
<protein>
    <submittedName>
        <fullName evidence="3">IgGFc_binding domain-containing protein</fullName>
    </submittedName>
</protein>
<name>A0A0N4VFA1_ENTVE</name>
<dbReference type="EMBL" id="UXUI01009634">
    <property type="protein sequence ID" value="VDD94075.1"/>
    <property type="molecule type" value="Genomic_DNA"/>
</dbReference>
<gene>
    <name evidence="1" type="ORF">EVEC_LOCUS8826</name>
</gene>